<evidence type="ECO:0000313" key="1">
    <source>
        <dbReference type="EMBL" id="EGD57620.1"/>
    </source>
</evidence>
<dbReference type="STRING" id="983920.Y88_2943"/>
<organism evidence="1 2">
    <name type="scientific">Novosphingobium nitrogenifigens DSM 19370</name>
    <dbReference type="NCBI Taxonomy" id="983920"/>
    <lineage>
        <taxon>Bacteria</taxon>
        <taxon>Pseudomonadati</taxon>
        <taxon>Pseudomonadota</taxon>
        <taxon>Alphaproteobacteria</taxon>
        <taxon>Sphingomonadales</taxon>
        <taxon>Sphingomonadaceae</taxon>
        <taxon>Novosphingobium</taxon>
    </lineage>
</organism>
<dbReference type="EMBL" id="AEWJ01000056">
    <property type="protein sequence ID" value="EGD57620.1"/>
    <property type="molecule type" value="Genomic_DNA"/>
</dbReference>
<dbReference type="Proteomes" id="UP000004728">
    <property type="component" value="Unassembled WGS sequence"/>
</dbReference>
<proteinExistence type="predicted"/>
<sequence length="49" mass="5311">MPDTLSASLRGGKVPVSDISLILRRNSKLCGEYTCFSPISALADPFVRQ</sequence>
<keyword evidence="2" id="KW-1185">Reference proteome</keyword>
<accession>F1ZCP3</accession>
<evidence type="ECO:0000313" key="2">
    <source>
        <dbReference type="Proteomes" id="UP000004728"/>
    </source>
</evidence>
<dbReference type="HOGENOM" id="CLU_3138372_0_0_5"/>
<reference evidence="1 2" key="1">
    <citation type="journal article" date="2012" name="J. Bacteriol.">
        <title>Draft Genome Sequence of Novosphingobium nitrogenifigens Y88T.</title>
        <authorList>
            <person name="Strabala T.J."/>
            <person name="Macdonald L."/>
            <person name="Liu V."/>
            <person name="Smit A.M."/>
        </authorList>
    </citation>
    <scope>NUCLEOTIDE SEQUENCE [LARGE SCALE GENOMIC DNA]</scope>
    <source>
        <strain evidence="1 2">DSM 19370</strain>
    </source>
</reference>
<protein>
    <submittedName>
        <fullName evidence="1">Uncharacterized protein</fullName>
    </submittedName>
</protein>
<dbReference type="AlphaFoldDB" id="F1ZCP3"/>
<name>F1ZCP3_9SPHN</name>
<gene>
    <name evidence="1" type="ORF">Y88_2943</name>
</gene>
<comment type="caution">
    <text evidence="1">The sequence shown here is derived from an EMBL/GenBank/DDBJ whole genome shotgun (WGS) entry which is preliminary data.</text>
</comment>
<dbReference type="InParanoid" id="F1ZCP3"/>